<comment type="caution">
    <text evidence="1">The sequence shown here is derived from an EMBL/GenBank/DDBJ whole genome shotgun (WGS) entry which is preliminary data.</text>
</comment>
<dbReference type="AlphaFoldDB" id="A0A643F8Q6"/>
<reference evidence="1" key="1">
    <citation type="submission" date="2019-09" db="EMBL/GenBank/DDBJ databases">
        <title>Draft genome sequences of 48 bacterial type strains from the CCUG.</title>
        <authorList>
            <person name="Tunovic T."/>
            <person name="Pineiro-Iglesias B."/>
            <person name="Unosson C."/>
            <person name="Inganas E."/>
            <person name="Ohlen M."/>
            <person name="Cardew S."/>
            <person name="Jensie-Markopoulos S."/>
            <person name="Salva-Serra F."/>
            <person name="Jaen-Luchoro D."/>
            <person name="Karlsson R."/>
            <person name="Svensson-Stadler L."/>
            <person name="Chun J."/>
            <person name="Moore E."/>
        </authorList>
    </citation>
    <scope>NUCLEOTIDE SEQUENCE</scope>
    <source>
        <strain evidence="1">CCUG 50899</strain>
    </source>
</reference>
<sequence length="112" mass="12616">MKTYTASQSLYIGARCPASEIELTLTVTAEYEVRQIQADLEGRVLTPLPTATITDVTVWDNKAKVDLPEIIINAIVETDEFDRWLLAEIAEQLEAEAEEKADHQLRLRQEAS</sequence>
<gene>
    <name evidence="1" type="ORF">F7Q93_02640</name>
</gene>
<accession>A0A643F8Q6</accession>
<dbReference type="EMBL" id="VZPE01000001">
    <property type="protein sequence ID" value="KAB0573408.1"/>
    <property type="molecule type" value="Genomic_DNA"/>
</dbReference>
<name>A0A643F8Q6_9HYPH</name>
<proteinExistence type="predicted"/>
<dbReference type="RefSeq" id="WP_128093096.1">
    <property type="nucleotide sequence ID" value="NZ_JBHEEN010000001.1"/>
</dbReference>
<evidence type="ECO:0000313" key="1">
    <source>
        <dbReference type="EMBL" id="KAB0573408.1"/>
    </source>
</evidence>
<protein>
    <submittedName>
        <fullName evidence="1">Uncharacterized protein</fullName>
    </submittedName>
</protein>
<organism evidence="1">
    <name type="scientific">Brucella pituitosa</name>
    <dbReference type="NCBI Taxonomy" id="571256"/>
    <lineage>
        <taxon>Bacteria</taxon>
        <taxon>Pseudomonadati</taxon>
        <taxon>Pseudomonadota</taxon>
        <taxon>Alphaproteobacteria</taxon>
        <taxon>Hyphomicrobiales</taxon>
        <taxon>Brucellaceae</taxon>
        <taxon>Brucella/Ochrobactrum group</taxon>
        <taxon>Brucella</taxon>
    </lineage>
</organism>